<feature type="compositionally biased region" description="Basic and acidic residues" evidence="2">
    <location>
        <begin position="420"/>
        <end position="436"/>
    </location>
</feature>
<proteinExistence type="predicted"/>
<reference evidence="4 5" key="1">
    <citation type="journal article" date="2021" name="Sci. Rep.">
        <title>Chromosome anchoring in Senegalese sole (Solea senegalensis) reveals sex-associated markers and genome rearrangements in flatfish.</title>
        <authorList>
            <person name="Guerrero-Cozar I."/>
            <person name="Gomez-Garrido J."/>
            <person name="Berbel C."/>
            <person name="Martinez-Blanch J.F."/>
            <person name="Alioto T."/>
            <person name="Claros M.G."/>
            <person name="Gagnaire P.A."/>
            <person name="Manchado M."/>
        </authorList>
    </citation>
    <scope>NUCLEOTIDE SEQUENCE [LARGE SCALE GENOMIC DNA]</scope>
    <source>
        <strain evidence="4">Sse05_10M</strain>
    </source>
</reference>
<protein>
    <recommendedName>
        <fullName evidence="1">Gypsy retrotransposon integrase-like protein 1</fullName>
    </recommendedName>
</protein>
<dbReference type="Pfam" id="PF17921">
    <property type="entry name" value="Integrase_H2C2"/>
    <property type="match status" value="1"/>
</dbReference>
<gene>
    <name evidence="4" type="ORF">JOB18_027205</name>
</gene>
<dbReference type="PANTHER" id="PTHR37984">
    <property type="entry name" value="PROTEIN CBG26694"/>
    <property type="match status" value="1"/>
</dbReference>
<dbReference type="AlphaFoldDB" id="A0AAV6QFZ7"/>
<evidence type="ECO:0000259" key="3">
    <source>
        <dbReference type="PROSITE" id="PS50994"/>
    </source>
</evidence>
<evidence type="ECO:0000313" key="5">
    <source>
        <dbReference type="Proteomes" id="UP000693946"/>
    </source>
</evidence>
<dbReference type="Proteomes" id="UP000693946">
    <property type="component" value="Linkage Group LG5"/>
</dbReference>
<evidence type="ECO:0000256" key="1">
    <source>
        <dbReference type="ARBA" id="ARBA00039658"/>
    </source>
</evidence>
<dbReference type="FunFam" id="1.10.340.70:FF:000001">
    <property type="entry name" value="Retrovirus-related Pol polyprotein from transposon gypsy-like Protein"/>
    <property type="match status" value="1"/>
</dbReference>
<dbReference type="EMBL" id="JAGKHQ010000017">
    <property type="protein sequence ID" value="KAG7490070.1"/>
    <property type="molecule type" value="Genomic_DNA"/>
</dbReference>
<sequence length="436" mass="49965">MLSVDSLQVAEEEVVESSSNKLGDIYTYVAKGCFPQSMNSLRKKNLRRYAEKFVIDDGTLYYVGPKKEEKREVVIEAERKRQIFLDCHFNDIGNHLGQKKTVHRIQSKYYWLGIVNDVVDWIKVCETCQHMERNKNMARTVRPIKVDAPWDVVGIDIIGPFPETQQGNTYVVVLIDYFSKWPEVFPVQRADSLSIARCVSKCIYRFGAPKTIVCSQNSDFCDEVTKQLADRWNVVQKVSPVDQPHLNPLHDCTSTTLREAVVQMVTEKQSEWDDFLDPVLFLFRTSTNPMTKFTPYSLMFNRKANLPNEMLLSPVNYEDLEQDMCSTKEEASTYLAIMQAQQNCVKQLVLTNMNAAYKQEKKKKKKAKTMTSNASSMTFKIEDPLFDEGDSPSPKKVKSESLYLSFPVDTVLSTEQSGSDDIKTEPVYHLTESDAH</sequence>
<comment type="caution">
    <text evidence="4">The sequence shown here is derived from an EMBL/GenBank/DDBJ whole genome shotgun (WGS) entry which is preliminary data.</text>
</comment>
<evidence type="ECO:0000313" key="4">
    <source>
        <dbReference type="EMBL" id="KAG7490070.1"/>
    </source>
</evidence>
<feature type="region of interest" description="Disordered" evidence="2">
    <location>
        <begin position="381"/>
        <end position="400"/>
    </location>
</feature>
<dbReference type="GO" id="GO:0015074">
    <property type="term" value="P:DNA integration"/>
    <property type="evidence" value="ECO:0007669"/>
    <property type="project" value="InterPro"/>
</dbReference>
<name>A0AAV6QFZ7_SOLSE</name>
<organism evidence="4 5">
    <name type="scientific">Solea senegalensis</name>
    <name type="common">Senegalese sole</name>
    <dbReference type="NCBI Taxonomy" id="28829"/>
    <lineage>
        <taxon>Eukaryota</taxon>
        <taxon>Metazoa</taxon>
        <taxon>Chordata</taxon>
        <taxon>Craniata</taxon>
        <taxon>Vertebrata</taxon>
        <taxon>Euteleostomi</taxon>
        <taxon>Actinopterygii</taxon>
        <taxon>Neopterygii</taxon>
        <taxon>Teleostei</taxon>
        <taxon>Neoteleostei</taxon>
        <taxon>Acanthomorphata</taxon>
        <taxon>Carangaria</taxon>
        <taxon>Pleuronectiformes</taxon>
        <taxon>Pleuronectoidei</taxon>
        <taxon>Soleidae</taxon>
        <taxon>Solea</taxon>
    </lineage>
</organism>
<feature type="region of interest" description="Disordered" evidence="2">
    <location>
        <begin position="413"/>
        <end position="436"/>
    </location>
</feature>
<keyword evidence="5" id="KW-1185">Reference proteome</keyword>
<evidence type="ECO:0000256" key="2">
    <source>
        <dbReference type="SAM" id="MobiDB-lite"/>
    </source>
</evidence>
<dbReference type="PROSITE" id="PS50994">
    <property type="entry name" value="INTEGRASE"/>
    <property type="match status" value="1"/>
</dbReference>
<accession>A0AAV6QFZ7</accession>
<feature type="domain" description="Integrase catalytic" evidence="3">
    <location>
        <begin position="145"/>
        <end position="303"/>
    </location>
</feature>
<dbReference type="InterPro" id="IPR001584">
    <property type="entry name" value="Integrase_cat-core"/>
</dbReference>
<dbReference type="InterPro" id="IPR050951">
    <property type="entry name" value="Retrovirus_Pol_polyprotein"/>
</dbReference>
<dbReference type="PANTHER" id="PTHR37984:SF5">
    <property type="entry name" value="PROTEIN NYNRIN-LIKE"/>
    <property type="match status" value="1"/>
</dbReference>
<dbReference type="Pfam" id="PF00665">
    <property type="entry name" value="rve"/>
    <property type="match status" value="1"/>
</dbReference>
<dbReference type="InterPro" id="IPR041588">
    <property type="entry name" value="Integrase_H2C2"/>
</dbReference>